<accession>A0A6C0ECW7</accession>
<reference evidence="1" key="1">
    <citation type="journal article" date="2020" name="Nature">
        <title>Giant virus diversity and host interactions through global metagenomics.</title>
        <authorList>
            <person name="Schulz F."/>
            <person name="Roux S."/>
            <person name="Paez-Espino D."/>
            <person name="Jungbluth S."/>
            <person name="Walsh D.A."/>
            <person name="Denef V.J."/>
            <person name="McMahon K.D."/>
            <person name="Konstantinidis K.T."/>
            <person name="Eloe-Fadrosh E.A."/>
            <person name="Kyrpides N.C."/>
            <person name="Woyke T."/>
        </authorList>
    </citation>
    <scope>NUCLEOTIDE SEQUENCE</scope>
    <source>
        <strain evidence="1">GVMAG-M-3300023179-2</strain>
    </source>
</reference>
<dbReference type="InterPro" id="IPR029063">
    <property type="entry name" value="SAM-dependent_MTases_sf"/>
</dbReference>
<dbReference type="EMBL" id="MN739807">
    <property type="protein sequence ID" value="QHT27017.1"/>
    <property type="molecule type" value="Genomic_DNA"/>
</dbReference>
<evidence type="ECO:0000313" key="1">
    <source>
        <dbReference type="EMBL" id="QHT27017.1"/>
    </source>
</evidence>
<organism evidence="1">
    <name type="scientific">viral metagenome</name>
    <dbReference type="NCBI Taxonomy" id="1070528"/>
    <lineage>
        <taxon>unclassified sequences</taxon>
        <taxon>metagenomes</taxon>
        <taxon>organismal metagenomes</taxon>
    </lineage>
</organism>
<sequence>MKILIILTGHRHNEEYKLYGLLLEKCNILSSIADIYIHSNCINNCIIENVQYIKSNKRIYITEKNAGFINGGLEAVSDVIDELKLLTPECQYDYVIHMHPDVFITDENNIINLLTNQLETNIIFYVNLSLNDTNLYSFDFFIFKPKLLTFNIFKDWKENTQSPEYYFCDIIKKNNIIHALVPRFLNNYYLPRKIDMIGLWHDHDLFRIYNYILTNEINLIQPIEYSIDEFIIKIKDNFIENTIWLEINISEFYKFTDNIIHYYDYNDKSGRDSDLQSVNNSIKTNYSIINDINEIIYNNINISLLHINYNLYEKSKKLLNQIKNNLHNNCIIIINNIYNYINGDFRAIYEFLNINGIKYDRLGLHRQSIILKINKTENYLNN</sequence>
<proteinExistence type="predicted"/>
<dbReference type="Gene3D" id="3.40.50.150">
    <property type="entry name" value="Vaccinia Virus protein VP39"/>
    <property type="match status" value="1"/>
</dbReference>
<name>A0A6C0ECW7_9ZZZZ</name>
<protein>
    <submittedName>
        <fullName evidence="1">Uncharacterized protein</fullName>
    </submittedName>
</protein>
<dbReference type="AlphaFoldDB" id="A0A6C0ECW7"/>